<evidence type="ECO:0000313" key="4">
    <source>
        <dbReference type="EMBL" id="OMP08126.1"/>
    </source>
</evidence>
<evidence type="ECO:0000256" key="1">
    <source>
        <dbReference type="SAM" id="Phobius"/>
    </source>
</evidence>
<keyword evidence="1" id="KW-0472">Membrane</keyword>
<organism evidence="4 5">
    <name type="scientific">Corchorus olitorius</name>
    <dbReference type="NCBI Taxonomy" id="93759"/>
    <lineage>
        <taxon>Eukaryota</taxon>
        <taxon>Viridiplantae</taxon>
        <taxon>Streptophyta</taxon>
        <taxon>Embryophyta</taxon>
        <taxon>Tracheophyta</taxon>
        <taxon>Spermatophyta</taxon>
        <taxon>Magnoliopsida</taxon>
        <taxon>eudicotyledons</taxon>
        <taxon>Gunneridae</taxon>
        <taxon>Pentapetalae</taxon>
        <taxon>rosids</taxon>
        <taxon>malvids</taxon>
        <taxon>Malvales</taxon>
        <taxon>Malvaceae</taxon>
        <taxon>Grewioideae</taxon>
        <taxon>Apeibeae</taxon>
        <taxon>Corchorus</taxon>
    </lineage>
</organism>
<feature type="transmembrane region" description="Helical" evidence="1">
    <location>
        <begin position="166"/>
        <end position="187"/>
    </location>
</feature>
<reference evidence="5" key="1">
    <citation type="submission" date="2013-09" db="EMBL/GenBank/DDBJ databases">
        <title>Corchorus olitorius genome sequencing.</title>
        <authorList>
            <person name="Alam M."/>
            <person name="Haque M.S."/>
            <person name="Islam M.S."/>
            <person name="Emdad E.M."/>
            <person name="Islam M.M."/>
            <person name="Ahmed B."/>
            <person name="Halim A."/>
            <person name="Hossen Q.M.M."/>
            <person name="Hossain M.Z."/>
            <person name="Ahmed R."/>
            <person name="Khan M.M."/>
            <person name="Islam R."/>
            <person name="Rashid M.M."/>
            <person name="Khan S.A."/>
            <person name="Rahman M.S."/>
            <person name="Alam M."/>
            <person name="Yahiya A.S."/>
            <person name="Khan M.S."/>
            <person name="Azam M.S."/>
            <person name="Haque T."/>
            <person name="Lashkar M.Z.H."/>
            <person name="Akhand A.I."/>
            <person name="Morshed G."/>
            <person name="Roy S."/>
            <person name="Uddin K.S."/>
            <person name="Rabeya T."/>
            <person name="Hossain A.S."/>
            <person name="Chowdhury A."/>
            <person name="Snigdha A.R."/>
            <person name="Mortoza M.S."/>
            <person name="Matin S.A."/>
            <person name="Hoque S.M.E."/>
            <person name="Islam M.K."/>
            <person name="Roy D.K."/>
            <person name="Haider R."/>
            <person name="Moosa M.M."/>
            <person name="Elias S.M."/>
            <person name="Hasan A.M."/>
            <person name="Jahan S."/>
            <person name="Shafiuddin M."/>
            <person name="Mahmood N."/>
            <person name="Shommy N.S."/>
        </authorList>
    </citation>
    <scope>NUCLEOTIDE SEQUENCE [LARGE SCALE GENOMIC DNA]</scope>
    <source>
        <strain evidence="5">cv. O-4</strain>
    </source>
</reference>
<dbReference type="Pfam" id="PF08276">
    <property type="entry name" value="PAN_2"/>
    <property type="match status" value="1"/>
</dbReference>
<evidence type="ECO:0000259" key="3">
    <source>
        <dbReference type="PROSITE" id="PS50948"/>
    </source>
</evidence>
<name>A0A1R3KM12_9ROSI</name>
<feature type="signal peptide" evidence="2">
    <location>
        <begin position="1"/>
        <end position="20"/>
    </location>
</feature>
<dbReference type="PANTHER" id="PTHR32444:SF247">
    <property type="entry name" value="OS01G0958200 PROTEIN"/>
    <property type="match status" value="1"/>
</dbReference>
<keyword evidence="5" id="KW-1185">Reference proteome</keyword>
<protein>
    <recommendedName>
        <fullName evidence="3">Apple domain-containing protein</fullName>
    </recommendedName>
</protein>
<dbReference type="OrthoDB" id="643280at2759"/>
<dbReference type="PANTHER" id="PTHR32444">
    <property type="entry name" value="BULB-TYPE LECTIN DOMAIN-CONTAINING PROTEIN"/>
    <property type="match status" value="1"/>
</dbReference>
<keyword evidence="1" id="KW-1133">Transmembrane helix</keyword>
<keyword evidence="1" id="KW-0812">Transmembrane</keyword>
<comment type="caution">
    <text evidence="4">The sequence shown here is derived from an EMBL/GenBank/DDBJ whole genome shotgun (WGS) entry which is preliminary data.</text>
</comment>
<dbReference type="CDD" id="cd01098">
    <property type="entry name" value="PAN_AP_plant"/>
    <property type="match status" value="1"/>
</dbReference>
<feature type="chain" id="PRO_5012300333" description="Apple domain-containing protein" evidence="2">
    <location>
        <begin position="21"/>
        <end position="217"/>
    </location>
</feature>
<sequence length="217" mass="24310">MDTNINILCLMLSVIFLCLSLESHVSFGADTISVNQSLSGFEPTSQEDWNQQVYSGGCVRKSKLECENAVGNGREDQFVENPRIGFPTNPQHASTANSIMECKLTCLKNCSCSAYAYDINNGCLIWIRDLLNLQQLGEDDDEVKTLHIRLAYYEFSSTAKSKKKKLTIVAVAVSSGLFLLGLMMFIIKRRWRRTIIPTNPTEGSLMAFGMTNFRGQR</sequence>
<dbReference type="AlphaFoldDB" id="A0A1R3KM12"/>
<feature type="domain" description="Apple" evidence="3">
    <location>
        <begin position="66"/>
        <end position="151"/>
    </location>
</feature>
<dbReference type="PROSITE" id="PS50948">
    <property type="entry name" value="PAN"/>
    <property type="match status" value="1"/>
</dbReference>
<keyword evidence="2" id="KW-0732">Signal</keyword>
<evidence type="ECO:0000313" key="5">
    <source>
        <dbReference type="Proteomes" id="UP000187203"/>
    </source>
</evidence>
<accession>A0A1R3KM12</accession>
<dbReference type="Proteomes" id="UP000187203">
    <property type="component" value="Unassembled WGS sequence"/>
</dbReference>
<dbReference type="EMBL" id="AWUE01012882">
    <property type="protein sequence ID" value="OMP08126.1"/>
    <property type="molecule type" value="Genomic_DNA"/>
</dbReference>
<dbReference type="SMART" id="SM00473">
    <property type="entry name" value="PAN_AP"/>
    <property type="match status" value="1"/>
</dbReference>
<evidence type="ECO:0000256" key="2">
    <source>
        <dbReference type="SAM" id="SignalP"/>
    </source>
</evidence>
<proteinExistence type="predicted"/>
<dbReference type="InterPro" id="IPR003609">
    <property type="entry name" value="Pan_app"/>
</dbReference>
<gene>
    <name evidence="4" type="ORF">COLO4_06757</name>
</gene>
<dbReference type="STRING" id="93759.A0A1R3KM12"/>